<dbReference type="Gene3D" id="3.40.50.1820">
    <property type="entry name" value="alpha/beta hydrolase"/>
    <property type="match status" value="1"/>
</dbReference>
<dbReference type="Pfam" id="PF20408">
    <property type="entry name" value="Abhydrolase_11"/>
    <property type="match status" value="1"/>
</dbReference>
<sequence length="212" mass="23552">MSYSLELKSARHSASARMIIAHGAGAGKSSAFMQDLANGLSEMNIEVLLFDFPYMQLIEQTEKRRPPDRMPVLEAHYREIVEQSKLDRSTLPTFIGGKSMGGRVASMIAEQCAVQGIIVYGYPFHPPGKPEKTRTAHLANLQTPLLILQGERDPFGTADEIKHYSLSPAIHTSILTDGEHSFKPRKASGLTQQDNIQSAIEQTVQFIKEWSK</sequence>
<dbReference type="InterPro" id="IPR046879">
    <property type="entry name" value="KANL3/Tex30_Abhydrolase"/>
</dbReference>
<keyword evidence="2" id="KW-0378">Hydrolase</keyword>
<dbReference type="PANTHER" id="PTHR13136:SF11">
    <property type="entry name" value="TESTIS-EXPRESSED PROTEIN 30"/>
    <property type="match status" value="1"/>
</dbReference>
<protein>
    <submittedName>
        <fullName evidence="2">Alpha/beta hydrolase</fullName>
    </submittedName>
</protein>
<reference evidence="2 3" key="1">
    <citation type="submission" date="2020-03" db="EMBL/GenBank/DDBJ databases">
        <title>Alteromonas ponticola sp. nov., isolated from seawater.</title>
        <authorList>
            <person name="Yoon J.-H."/>
            <person name="Kim Y.-O."/>
        </authorList>
    </citation>
    <scope>NUCLEOTIDE SEQUENCE [LARGE SCALE GENOMIC DNA]</scope>
    <source>
        <strain evidence="2 3">MYP5</strain>
    </source>
</reference>
<gene>
    <name evidence="2" type="ORF">HCJ96_02010</name>
</gene>
<proteinExistence type="predicted"/>
<dbReference type="InterPro" id="IPR029058">
    <property type="entry name" value="AB_hydrolase_fold"/>
</dbReference>
<dbReference type="PANTHER" id="PTHR13136">
    <property type="entry name" value="TESTIS DEVELOPMENT PROTEIN PRTD"/>
    <property type="match status" value="1"/>
</dbReference>
<comment type="caution">
    <text evidence="2">The sequence shown here is derived from an EMBL/GenBank/DDBJ whole genome shotgun (WGS) entry which is preliminary data.</text>
</comment>
<name>A0ABX1R0J8_9ALTE</name>
<organism evidence="2 3">
    <name type="scientific">Alteromonas ponticola</name>
    <dbReference type="NCBI Taxonomy" id="2720613"/>
    <lineage>
        <taxon>Bacteria</taxon>
        <taxon>Pseudomonadati</taxon>
        <taxon>Pseudomonadota</taxon>
        <taxon>Gammaproteobacteria</taxon>
        <taxon>Alteromonadales</taxon>
        <taxon>Alteromonadaceae</taxon>
        <taxon>Alteromonas/Salinimonas group</taxon>
        <taxon>Alteromonas</taxon>
    </lineage>
</organism>
<accession>A0ABX1R0J8</accession>
<evidence type="ECO:0000259" key="1">
    <source>
        <dbReference type="Pfam" id="PF20408"/>
    </source>
</evidence>
<evidence type="ECO:0000313" key="3">
    <source>
        <dbReference type="Proteomes" id="UP000709336"/>
    </source>
</evidence>
<dbReference type="RefSeq" id="WP_169209346.1">
    <property type="nucleotide sequence ID" value="NZ_JAATNW010000001.1"/>
</dbReference>
<dbReference type="Proteomes" id="UP000709336">
    <property type="component" value="Unassembled WGS sequence"/>
</dbReference>
<keyword evidence="3" id="KW-1185">Reference proteome</keyword>
<feature type="domain" description="KANL3/Tex30 alpha/beta hydrolase-like" evidence="1">
    <location>
        <begin position="15"/>
        <end position="208"/>
    </location>
</feature>
<dbReference type="SUPFAM" id="SSF53474">
    <property type="entry name" value="alpha/beta-Hydrolases"/>
    <property type="match status" value="1"/>
</dbReference>
<dbReference type="InterPro" id="IPR026555">
    <property type="entry name" value="NSL3/Tex30"/>
</dbReference>
<dbReference type="EMBL" id="JAATNW010000001">
    <property type="protein sequence ID" value="NMH58798.1"/>
    <property type="molecule type" value="Genomic_DNA"/>
</dbReference>
<evidence type="ECO:0000313" key="2">
    <source>
        <dbReference type="EMBL" id="NMH58798.1"/>
    </source>
</evidence>
<dbReference type="GO" id="GO:0016787">
    <property type="term" value="F:hydrolase activity"/>
    <property type="evidence" value="ECO:0007669"/>
    <property type="project" value="UniProtKB-KW"/>
</dbReference>